<evidence type="ECO:0000259" key="4">
    <source>
        <dbReference type="PROSITE" id="PS50109"/>
    </source>
</evidence>
<dbReference type="Pfam" id="PF02518">
    <property type="entry name" value="HATPase_c"/>
    <property type="match status" value="1"/>
</dbReference>
<proteinExistence type="predicted"/>
<evidence type="ECO:0000256" key="2">
    <source>
        <dbReference type="ARBA" id="ARBA00012438"/>
    </source>
</evidence>
<sequence length="429" mass="47482">MTSPSKEATTSLTQLISYLDARRDTLLNQWRKTCEADPTLKILASLPPDEFTNNVPRMLDLLQQQLQGHDQEDQMGLLAAEHGLHRWQKGYTLAELSAEMRHLSKCLLAELRLFWQAHSISDCALQPIVYEHFATFSNQINIASIRQYADIQRTSASSRVEILEKTLVELNEVSKQRSELLRHSSHDLRGSFGAIQGAATLLELVMDSQEERQQTLAMLLRNLTTCRSLVTQLMDLARLEAGQEVLTIQGLDAGQLLTNLVASYQPLARERGLSLKAEGPASLPVECDPVHLQRIVQNLVLNALKHTSSGFVSVTWTQESQDRWMVSVQDSGPGLPMVTNAGSLGQEVSAASTTAVSTGAFRATNTHLDVHQDAATAQASRSAFSYQGEGIGLSIVKRLCELLRAQLEIESEPGEGTLFRIRLSIPWHP</sequence>
<dbReference type="Gene3D" id="1.10.287.130">
    <property type="match status" value="1"/>
</dbReference>
<dbReference type="CDD" id="cd00075">
    <property type="entry name" value="HATPase"/>
    <property type="match status" value="1"/>
</dbReference>
<dbReference type="InterPro" id="IPR004358">
    <property type="entry name" value="Sig_transdc_His_kin-like_C"/>
</dbReference>
<gene>
    <name evidence="5" type="ORF">ACFSUS_26120</name>
</gene>
<comment type="catalytic activity">
    <reaction evidence="1">
        <text>ATP + protein L-histidine = ADP + protein N-phospho-L-histidine.</text>
        <dbReference type="EC" id="2.7.13.3"/>
    </reaction>
</comment>
<feature type="domain" description="Histidine kinase" evidence="4">
    <location>
        <begin position="183"/>
        <end position="427"/>
    </location>
</feature>
<dbReference type="InterPro" id="IPR005467">
    <property type="entry name" value="His_kinase_dom"/>
</dbReference>
<dbReference type="CDD" id="cd00082">
    <property type="entry name" value="HisKA"/>
    <property type="match status" value="1"/>
</dbReference>
<dbReference type="InterPro" id="IPR036097">
    <property type="entry name" value="HisK_dim/P_sf"/>
</dbReference>
<dbReference type="InterPro" id="IPR003661">
    <property type="entry name" value="HisK_dim/P_dom"/>
</dbReference>
<comment type="caution">
    <text evidence="5">The sequence shown here is derived from an EMBL/GenBank/DDBJ whole genome shotgun (WGS) entry which is preliminary data.</text>
</comment>
<dbReference type="GO" id="GO:0016301">
    <property type="term" value="F:kinase activity"/>
    <property type="evidence" value="ECO:0007669"/>
    <property type="project" value="UniProtKB-KW"/>
</dbReference>
<dbReference type="RefSeq" id="WP_381527525.1">
    <property type="nucleotide sequence ID" value="NZ_JBHULN010000024.1"/>
</dbReference>
<dbReference type="SMART" id="SM00387">
    <property type="entry name" value="HATPase_c"/>
    <property type="match status" value="1"/>
</dbReference>
<evidence type="ECO:0000313" key="6">
    <source>
        <dbReference type="Proteomes" id="UP001597469"/>
    </source>
</evidence>
<dbReference type="PANTHER" id="PTHR43547:SF2">
    <property type="entry name" value="HYBRID SIGNAL TRANSDUCTION HISTIDINE KINASE C"/>
    <property type="match status" value="1"/>
</dbReference>
<dbReference type="Gene3D" id="3.30.565.10">
    <property type="entry name" value="Histidine kinase-like ATPase, C-terminal domain"/>
    <property type="match status" value="1"/>
</dbReference>
<evidence type="ECO:0000256" key="3">
    <source>
        <dbReference type="ARBA" id="ARBA00022553"/>
    </source>
</evidence>
<keyword evidence="5" id="KW-0808">Transferase</keyword>
<dbReference type="PANTHER" id="PTHR43547">
    <property type="entry name" value="TWO-COMPONENT HISTIDINE KINASE"/>
    <property type="match status" value="1"/>
</dbReference>
<accession>A0ABW5MAX8</accession>
<dbReference type="Pfam" id="PF00512">
    <property type="entry name" value="HisKA"/>
    <property type="match status" value="1"/>
</dbReference>
<dbReference type="SUPFAM" id="SSF47384">
    <property type="entry name" value="Homodimeric domain of signal transducing histidine kinase"/>
    <property type="match status" value="1"/>
</dbReference>
<keyword evidence="3" id="KW-0597">Phosphoprotein</keyword>
<dbReference type="SUPFAM" id="SSF55874">
    <property type="entry name" value="ATPase domain of HSP90 chaperone/DNA topoisomerase II/histidine kinase"/>
    <property type="match status" value="1"/>
</dbReference>
<keyword evidence="5" id="KW-0418">Kinase</keyword>
<organism evidence="5 6">
    <name type="scientific">Spirosoma soli</name>
    <dbReference type="NCBI Taxonomy" id="1770529"/>
    <lineage>
        <taxon>Bacteria</taxon>
        <taxon>Pseudomonadati</taxon>
        <taxon>Bacteroidota</taxon>
        <taxon>Cytophagia</taxon>
        <taxon>Cytophagales</taxon>
        <taxon>Cytophagaceae</taxon>
        <taxon>Spirosoma</taxon>
    </lineage>
</organism>
<evidence type="ECO:0000313" key="5">
    <source>
        <dbReference type="EMBL" id="MFD2574140.1"/>
    </source>
</evidence>
<protein>
    <recommendedName>
        <fullName evidence="2">histidine kinase</fullName>
        <ecNumber evidence="2">2.7.13.3</ecNumber>
    </recommendedName>
</protein>
<name>A0ABW5MAX8_9BACT</name>
<dbReference type="PROSITE" id="PS50109">
    <property type="entry name" value="HIS_KIN"/>
    <property type="match status" value="1"/>
</dbReference>
<dbReference type="InterPro" id="IPR036890">
    <property type="entry name" value="HATPase_C_sf"/>
</dbReference>
<keyword evidence="6" id="KW-1185">Reference proteome</keyword>
<dbReference type="EMBL" id="JBHULN010000024">
    <property type="protein sequence ID" value="MFD2574140.1"/>
    <property type="molecule type" value="Genomic_DNA"/>
</dbReference>
<dbReference type="PRINTS" id="PR00344">
    <property type="entry name" value="BCTRLSENSOR"/>
</dbReference>
<dbReference type="InterPro" id="IPR003594">
    <property type="entry name" value="HATPase_dom"/>
</dbReference>
<dbReference type="EC" id="2.7.13.3" evidence="2"/>
<dbReference type="SMART" id="SM00388">
    <property type="entry name" value="HisKA"/>
    <property type="match status" value="1"/>
</dbReference>
<evidence type="ECO:0000256" key="1">
    <source>
        <dbReference type="ARBA" id="ARBA00000085"/>
    </source>
</evidence>
<dbReference type="Proteomes" id="UP001597469">
    <property type="component" value="Unassembled WGS sequence"/>
</dbReference>
<reference evidence="6" key="1">
    <citation type="journal article" date="2019" name="Int. J. Syst. Evol. Microbiol.">
        <title>The Global Catalogue of Microorganisms (GCM) 10K type strain sequencing project: providing services to taxonomists for standard genome sequencing and annotation.</title>
        <authorList>
            <consortium name="The Broad Institute Genomics Platform"/>
            <consortium name="The Broad Institute Genome Sequencing Center for Infectious Disease"/>
            <person name="Wu L."/>
            <person name="Ma J."/>
        </authorList>
    </citation>
    <scope>NUCLEOTIDE SEQUENCE [LARGE SCALE GENOMIC DNA]</scope>
    <source>
        <strain evidence="6">KCTC 42805</strain>
    </source>
</reference>